<evidence type="ECO:0000313" key="3">
    <source>
        <dbReference type="Proteomes" id="UP000294656"/>
    </source>
</evidence>
<feature type="domain" description="N-acetyltransferase" evidence="1">
    <location>
        <begin position="10"/>
        <end position="143"/>
    </location>
</feature>
<dbReference type="InterPro" id="IPR000182">
    <property type="entry name" value="GNAT_dom"/>
</dbReference>
<proteinExistence type="predicted"/>
<keyword evidence="2" id="KW-0808">Transferase</keyword>
<dbReference type="PROSITE" id="PS51186">
    <property type="entry name" value="GNAT"/>
    <property type="match status" value="1"/>
</dbReference>
<organism evidence="2 3">
    <name type="scientific">Marinomonas balearica</name>
    <dbReference type="NCBI Taxonomy" id="491947"/>
    <lineage>
        <taxon>Bacteria</taxon>
        <taxon>Pseudomonadati</taxon>
        <taxon>Pseudomonadota</taxon>
        <taxon>Gammaproteobacteria</taxon>
        <taxon>Oceanospirillales</taxon>
        <taxon>Oceanospirillaceae</taxon>
        <taxon>Marinomonas</taxon>
    </lineage>
</organism>
<gene>
    <name evidence="2" type="ORF">DFP79_0562</name>
</gene>
<sequence length="143" mass="16381">MLVEEHSFQMEIKKIAWQDTIPIRHKVLWPDKPPEFCHVKEDESGDHFGVLVQDELVCVASVFIDGQSARLRKFATLETHQGNGIGTTVVNHILKELSAKGVNNMWFDARESVTGFYSRFGFNVIGERFYKGDIPYVRMGMSF</sequence>
<dbReference type="SUPFAM" id="SSF55729">
    <property type="entry name" value="Acyl-CoA N-acyltransferases (Nat)"/>
    <property type="match status" value="1"/>
</dbReference>
<evidence type="ECO:0000313" key="2">
    <source>
        <dbReference type="EMBL" id="TDO99577.1"/>
    </source>
</evidence>
<name>A0A4R6MD21_9GAMM</name>
<protein>
    <submittedName>
        <fullName evidence="2">Acetyltransferase (GNAT) family protein</fullName>
    </submittedName>
</protein>
<dbReference type="Proteomes" id="UP000294656">
    <property type="component" value="Unassembled WGS sequence"/>
</dbReference>
<evidence type="ECO:0000259" key="1">
    <source>
        <dbReference type="PROSITE" id="PS51186"/>
    </source>
</evidence>
<keyword evidence="3" id="KW-1185">Reference proteome</keyword>
<dbReference type="Pfam" id="PF13673">
    <property type="entry name" value="Acetyltransf_10"/>
    <property type="match status" value="1"/>
</dbReference>
<comment type="caution">
    <text evidence="2">The sequence shown here is derived from an EMBL/GenBank/DDBJ whole genome shotgun (WGS) entry which is preliminary data.</text>
</comment>
<dbReference type="GO" id="GO:0016747">
    <property type="term" value="F:acyltransferase activity, transferring groups other than amino-acyl groups"/>
    <property type="evidence" value="ECO:0007669"/>
    <property type="project" value="InterPro"/>
</dbReference>
<reference evidence="2 3" key="1">
    <citation type="submission" date="2019-03" db="EMBL/GenBank/DDBJ databases">
        <title>Genomic Encyclopedia of Type Strains, Phase III (KMG-III): the genomes of soil and plant-associated and newly described type strains.</title>
        <authorList>
            <person name="Whitman W."/>
        </authorList>
    </citation>
    <scope>NUCLEOTIDE SEQUENCE [LARGE SCALE GENOMIC DNA]</scope>
    <source>
        <strain evidence="2 3">CECT 7378</strain>
    </source>
</reference>
<accession>A0A4R6MD21</accession>
<dbReference type="InterPro" id="IPR016181">
    <property type="entry name" value="Acyl_CoA_acyltransferase"/>
</dbReference>
<dbReference type="AlphaFoldDB" id="A0A4R6MD21"/>
<dbReference type="Gene3D" id="3.40.630.30">
    <property type="match status" value="1"/>
</dbReference>
<dbReference type="EMBL" id="SNXC01000009">
    <property type="protein sequence ID" value="TDO99577.1"/>
    <property type="molecule type" value="Genomic_DNA"/>
</dbReference>
<dbReference type="CDD" id="cd04301">
    <property type="entry name" value="NAT_SF"/>
    <property type="match status" value="1"/>
</dbReference>